<dbReference type="Proteomes" id="UP000270342">
    <property type="component" value="Unassembled WGS sequence"/>
</dbReference>
<accession>A0A494XHQ6</accession>
<dbReference type="OrthoDB" id="9114041at2"/>
<evidence type="ECO:0000313" key="1">
    <source>
        <dbReference type="EMBL" id="RKP47699.1"/>
    </source>
</evidence>
<dbReference type="EMBL" id="RBZU01000012">
    <property type="protein sequence ID" value="RKP47699.1"/>
    <property type="molecule type" value="Genomic_DNA"/>
</dbReference>
<dbReference type="AlphaFoldDB" id="A0A494XHQ6"/>
<comment type="caution">
    <text evidence="1">The sequence shown here is derived from an EMBL/GenBank/DDBJ whole genome shotgun (WGS) entry which is preliminary data.</text>
</comment>
<keyword evidence="2" id="KW-1185">Reference proteome</keyword>
<dbReference type="RefSeq" id="WP_121089478.1">
    <property type="nucleotide sequence ID" value="NZ_RBZU01000012.1"/>
</dbReference>
<proteinExistence type="predicted"/>
<protein>
    <submittedName>
        <fullName evidence="1">Uncharacterized protein</fullName>
    </submittedName>
</protein>
<gene>
    <name evidence="1" type="ORF">D7S86_22290</name>
</gene>
<sequence>MASALYLAGCSTSTPPRAAVQPVVAAAMQSPATVARPGVQEQVLAEANDGYVLAAQDQDIVYVDGSTYIWTTGPDGHRHRHLYGHGDLRREIVQRRDNLRAANATRLPNPAVVGAKRAPAPVPKGTFQRAQQISNAQAQARAQAAGQTQLHANFAAPANGQHATTPHPNATRPLTNAAAAGLHPVQASTATQQTHTAE</sequence>
<organism evidence="1 2">
    <name type="scientific">Pararobbsia silviterrae</name>
    <dbReference type="NCBI Taxonomy" id="1792498"/>
    <lineage>
        <taxon>Bacteria</taxon>
        <taxon>Pseudomonadati</taxon>
        <taxon>Pseudomonadota</taxon>
        <taxon>Betaproteobacteria</taxon>
        <taxon>Burkholderiales</taxon>
        <taxon>Burkholderiaceae</taxon>
        <taxon>Pararobbsia</taxon>
    </lineage>
</organism>
<name>A0A494XHQ6_9BURK</name>
<evidence type="ECO:0000313" key="2">
    <source>
        <dbReference type="Proteomes" id="UP000270342"/>
    </source>
</evidence>
<reference evidence="1 2" key="1">
    <citation type="submission" date="2018-10" db="EMBL/GenBank/DDBJ databases">
        <title>Robbsia sp. DHC34, isolated from soil.</title>
        <authorList>
            <person name="Gao Z.-H."/>
            <person name="Qiu L.-H."/>
        </authorList>
    </citation>
    <scope>NUCLEOTIDE SEQUENCE [LARGE SCALE GENOMIC DNA]</scope>
    <source>
        <strain evidence="1 2">DHC34</strain>
    </source>
</reference>